<proteinExistence type="predicted"/>
<evidence type="ECO:0000256" key="4">
    <source>
        <dbReference type="ARBA" id="ARBA00022989"/>
    </source>
</evidence>
<evidence type="ECO:0000256" key="6">
    <source>
        <dbReference type="SAM" id="Phobius"/>
    </source>
</evidence>
<keyword evidence="9" id="KW-1185">Reference proteome</keyword>
<sequence length="244" mass="26270">MEQPAGKAVAAPAESPPAMVTPADVPLADVKVWDGWIRAVHWSLVGLLGFSWWTAETGRMEWHMLSGEVILALLLFRLAWGIAGSDTARFARFLRSPLAGLHHLRHLRRREPDTEIGHNAAGGWMVLAMLLVLLTQAVSGLFTDDGILTKGPLARSVPGHVADAARSIHLINFDLILVAVALHILAVLAYAGLKRHDLVRPMVTGFKRLPASLAARAPRLGSPWLALFLLALAAGVVTAIARQG</sequence>
<dbReference type="PANTHER" id="PTHR30485">
    <property type="entry name" value="NI/FE-HYDROGENASE 1 B-TYPE CYTOCHROME SUBUNIT"/>
    <property type="match status" value="1"/>
</dbReference>
<feature type="domain" description="Cytochrome b561 bacterial/Ni-hydrogenase" evidence="7">
    <location>
        <begin position="32"/>
        <end position="205"/>
    </location>
</feature>
<dbReference type="Gene3D" id="1.20.950.20">
    <property type="entry name" value="Transmembrane di-heme cytochromes, Chain C"/>
    <property type="match status" value="1"/>
</dbReference>
<keyword evidence="2" id="KW-1003">Cell membrane</keyword>
<feature type="transmembrane region" description="Helical" evidence="6">
    <location>
        <begin position="35"/>
        <end position="53"/>
    </location>
</feature>
<feature type="transmembrane region" description="Helical" evidence="6">
    <location>
        <begin position="175"/>
        <end position="193"/>
    </location>
</feature>
<evidence type="ECO:0000313" key="9">
    <source>
        <dbReference type="Proteomes" id="UP001589789"/>
    </source>
</evidence>
<evidence type="ECO:0000256" key="5">
    <source>
        <dbReference type="ARBA" id="ARBA00023136"/>
    </source>
</evidence>
<evidence type="ECO:0000256" key="3">
    <source>
        <dbReference type="ARBA" id="ARBA00022692"/>
    </source>
</evidence>
<feature type="transmembrane region" description="Helical" evidence="6">
    <location>
        <begin position="224"/>
        <end position="241"/>
    </location>
</feature>
<name>A0ABV6IN99_9PROT</name>
<keyword evidence="5 6" id="KW-0472">Membrane</keyword>
<keyword evidence="4 6" id="KW-1133">Transmembrane helix</keyword>
<dbReference type="RefSeq" id="WP_377048967.1">
    <property type="nucleotide sequence ID" value="NZ_JBHLVZ010000002.1"/>
</dbReference>
<protein>
    <submittedName>
        <fullName evidence="8">Cytochrome b/b6 domain-containing protein</fullName>
    </submittedName>
</protein>
<reference evidence="8 9" key="1">
    <citation type="submission" date="2024-09" db="EMBL/GenBank/DDBJ databases">
        <authorList>
            <person name="Sun Q."/>
            <person name="Mori K."/>
        </authorList>
    </citation>
    <scope>NUCLEOTIDE SEQUENCE [LARGE SCALE GENOMIC DNA]</scope>
    <source>
        <strain evidence="8 9">CCM 7468</strain>
    </source>
</reference>
<dbReference type="SUPFAM" id="SSF81342">
    <property type="entry name" value="Transmembrane di-heme cytochromes"/>
    <property type="match status" value="1"/>
</dbReference>
<dbReference type="EMBL" id="JBHLVZ010000002">
    <property type="protein sequence ID" value="MFC0384832.1"/>
    <property type="molecule type" value="Genomic_DNA"/>
</dbReference>
<feature type="transmembrane region" description="Helical" evidence="6">
    <location>
        <begin position="121"/>
        <end position="142"/>
    </location>
</feature>
<evidence type="ECO:0000259" key="7">
    <source>
        <dbReference type="Pfam" id="PF01292"/>
    </source>
</evidence>
<dbReference type="Proteomes" id="UP001589789">
    <property type="component" value="Unassembled WGS sequence"/>
</dbReference>
<dbReference type="InterPro" id="IPR011577">
    <property type="entry name" value="Cyt_b561_bac/Ni-Hgenase"/>
</dbReference>
<keyword evidence="3 6" id="KW-0812">Transmembrane</keyword>
<feature type="transmembrane region" description="Helical" evidence="6">
    <location>
        <begin position="65"/>
        <end position="83"/>
    </location>
</feature>
<gene>
    <name evidence="8" type="ORF">ACFFIC_04610</name>
</gene>
<comment type="subcellular location">
    <subcellularLocation>
        <location evidence="1">Cell membrane</location>
        <topology evidence="1">Multi-pass membrane protein</topology>
    </subcellularLocation>
</comment>
<accession>A0ABV6IN99</accession>
<organism evidence="8 9">
    <name type="scientific">Muricoccus vinaceus</name>
    <dbReference type="NCBI Taxonomy" id="424704"/>
    <lineage>
        <taxon>Bacteria</taxon>
        <taxon>Pseudomonadati</taxon>
        <taxon>Pseudomonadota</taxon>
        <taxon>Alphaproteobacteria</taxon>
        <taxon>Acetobacterales</taxon>
        <taxon>Roseomonadaceae</taxon>
        <taxon>Muricoccus</taxon>
    </lineage>
</organism>
<evidence type="ECO:0000313" key="8">
    <source>
        <dbReference type="EMBL" id="MFC0384832.1"/>
    </source>
</evidence>
<dbReference type="InterPro" id="IPR051542">
    <property type="entry name" value="Hydrogenase_cytochrome"/>
</dbReference>
<comment type="caution">
    <text evidence="8">The sequence shown here is derived from an EMBL/GenBank/DDBJ whole genome shotgun (WGS) entry which is preliminary data.</text>
</comment>
<evidence type="ECO:0000256" key="2">
    <source>
        <dbReference type="ARBA" id="ARBA00022475"/>
    </source>
</evidence>
<evidence type="ECO:0000256" key="1">
    <source>
        <dbReference type="ARBA" id="ARBA00004651"/>
    </source>
</evidence>
<dbReference type="InterPro" id="IPR016174">
    <property type="entry name" value="Di-haem_cyt_TM"/>
</dbReference>
<dbReference type="PANTHER" id="PTHR30485:SF2">
    <property type="entry name" value="BLL0597 PROTEIN"/>
    <property type="match status" value="1"/>
</dbReference>
<dbReference type="Pfam" id="PF01292">
    <property type="entry name" value="Ni_hydr_CYTB"/>
    <property type="match status" value="1"/>
</dbReference>